<dbReference type="EMBL" id="BMJA01000003">
    <property type="protein sequence ID" value="GGA42335.1"/>
    <property type="molecule type" value="Genomic_DNA"/>
</dbReference>
<dbReference type="InterPro" id="IPR036597">
    <property type="entry name" value="Fido-like_dom_sf"/>
</dbReference>
<dbReference type="InterPro" id="IPR040198">
    <property type="entry name" value="Fido_containing"/>
</dbReference>
<dbReference type="Pfam" id="PF13784">
    <property type="entry name" value="Fic_N"/>
    <property type="match status" value="1"/>
</dbReference>
<evidence type="ECO:0000313" key="3">
    <source>
        <dbReference type="EMBL" id="GGA42335.1"/>
    </source>
</evidence>
<dbReference type="Proteomes" id="UP000620046">
    <property type="component" value="Unassembled WGS sequence"/>
</dbReference>
<dbReference type="PANTHER" id="PTHR13504:SF38">
    <property type="entry name" value="FIDO DOMAIN-CONTAINING PROTEIN"/>
    <property type="match status" value="1"/>
</dbReference>
<keyword evidence="1" id="KW-0548">Nucleotidyltransferase</keyword>
<comment type="caution">
    <text evidence="3">The sequence shown here is derived from an EMBL/GenBank/DDBJ whole genome shotgun (WGS) entry which is preliminary data.</text>
</comment>
<comment type="catalytic activity">
    <reaction evidence="1">
        <text>L-threonyl-[protein] + ATP = 3-O-(5'-adenylyl)-L-threonyl-[protein] + diphosphate</text>
        <dbReference type="Rhea" id="RHEA:54292"/>
        <dbReference type="Rhea" id="RHEA-COMP:11060"/>
        <dbReference type="Rhea" id="RHEA-COMP:13847"/>
        <dbReference type="ChEBI" id="CHEBI:30013"/>
        <dbReference type="ChEBI" id="CHEBI:30616"/>
        <dbReference type="ChEBI" id="CHEBI:33019"/>
        <dbReference type="ChEBI" id="CHEBI:138113"/>
        <dbReference type="EC" id="2.7.7.108"/>
    </reaction>
</comment>
<dbReference type="InterPro" id="IPR026287">
    <property type="entry name" value="SoFic-like"/>
</dbReference>
<evidence type="ECO:0000313" key="4">
    <source>
        <dbReference type="Proteomes" id="UP000620046"/>
    </source>
</evidence>
<dbReference type="Gene3D" id="1.10.3290.10">
    <property type="entry name" value="Fido-like domain"/>
    <property type="match status" value="1"/>
</dbReference>
<proteinExistence type="predicted"/>
<name>A0ABQ1GEQ6_9GAMM</name>
<keyword evidence="1" id="KW-0547">Nucleotide-binding</keyword>
<organism evidence="3 4">
    <name type="scientific">Dyella nitratireducens</name>
    <dbReference type="NCBI Taxonomy" id="1849580"/>
    <lineage>
        <taxon>Bacteria</taxon>
        <taxon>Pseudomonadati</taxon>
        <taxon>Pseudomonadota</taxon>
        <taxon>Gammaproteobacteria</taxon>
        <taxon>Lysobacterales</taxon>
        <taxon>Rhodanobacteraceae</taxon>
        <taxon>Dyella</taxon>
    </lineage>
</organism>
<dbReference type="EC" id="2.7.7.108" evidence="1"/>
<keyword evidence="1" id="KW-0067">ATP-binding</keyword>
<evidence type="ECO:0000259" key="2">
    <source>
        <dbReference type="PROSITE" id="PS51459"/>
    </source>
</evidence>
<gene>
    <name evidence="3" type="ORF">GCM10010981_34270</name>
</gene>
<sequence length="383" mass="42287">MDRETGTYVATSAGGENVRAFVPVRLPPLNPRLDPHSYRGNAEAEQALERLKALTGLVASGEWLIYSAIRKEALLTSQIEGTQATLTDLLDEEAGIEVKDTDVSDVTNYLRAFEYVRSQLASENGLPLSTRLLCAAHKILMEGVRGNNKQPGELRTSQNWIGGSRPGNAVHVPPPHLEVPRLLGELEHYIHGSYEGSTDLPPLVRIALIHAQFETIHPFLDGNGRIGRLLIAALLEAWKILPEPLLYVSGQLKAYQAEYYRRLSNIRLTGDWESWIAFFLDCTRQAAESAQASIISIATLIANDRKKVMVTDGSTVQTIRLFENLPTMPRLTVDLATKVLGVTYPTAATAVKVLEKAGILTETSGKRRGQEYGYKGYIELLSR</sequence>
<feature type="domain" description="Fido" evidence="2">
    <location>
        <begin position="128"/>
        <end position="281"/>
    </location>
</feature>
<dbReference type="PROSITE" id="PS51459">
    <property type="entry name" value="FIDO"/>
    <property type="match status" value="1"/>
</dbReference>
<reference evidence="4" key="1">
    <citation type="journal article" date="2019" name="Int. J. Syst. Evol. Microbiol.">
        <title>The Global Catalogue of Microorganisms (GCM) 10K type strain sequencing project: providing services to taxonomists for standard genome sequencing and annotation.</title>
        <authorList>
            <consortium name="The Broad Institute Genomics Platform"/>
            <consortium name="The Broad Institute Genome Sequencing Center for Infectious Disease"/>
            <person name="Wu L."/>
            <person name="Ma J."/>
        </authorList>
    </citation>
    <scope>NUCLEOTIDE SEQUENCE [LARGE SCALE GENOMIC DNA]</scope>
    <source>
        <strain evidence="4">CGMCC 1.15439</strain>
    </source>
</reference>
<dbReference type="PANTHER" id="PTHR13504">
    <property type="entry name" value="FIDO DOMAIN-CONTAINING PROTEIN DDB_G0283145"/>
    <property type="match status" value="1"/>
</dbReference>
<dbReference type="Pfam" id="PF02661">
    <property type="entry name" value="Fic"/>
    <property type="match status" value="1"/>
</dbReference>
<evidence type="ECO:0000256" key="1">
    <source>
        <dbReference type="PIRNR" id="PIRNR038925"/>
    </source>
</evidence>
<keyword evidence="4" id="KW-1185">Reference proteome</keyword>
<comment type="catalytic activity">
    <reaction evidence="1">
        <text>L-tyrosyl-[protein] + ATP = O-(5'-adenylyl)-L-tyrosyl-[protein] + diphosphate</text>
        <dbReference type="Rhea" id="RHEA:54288"/>
        <dbReference type="Rhea" id="RHEA-COMP:10136"/>
        <dbReference type="Rhea" id="RHEA-COMP:13846"/>
        <dbReference type="ChEBI" id="CHEBI:30616"/>
        <dbReference type="ChEBI" id="CHEBI:33019"/>
        <dbReference type="ChEBI" id="CHEBI:46858"/>
        <dbReference type="ChEBI" id="CHEBI:83624"/>
        <dbReference type="EC" id="2.7.7.108"/>
    </reaction>
</comment>
<protein>
    <recommendedName>
        <fullName evidence="1">Protein adenylyltransferase</fullName>
        <ecNumber evidence="1">2.7.7.108</ecNumber>
    </recommendedName>
    <alternativeName>
        <fullName evidence="1">AMPylator</fullName>
    </alternativeName>
</protein>
<dbReference type="PIRSF" id="PIRSF038925">
    <property type="entry name" value="AMP-prot_trans"/>
    <property type="match status" value="1"/>
</dbReference>
<dbReference type="SUPFAM" id="SSF140931">
    <property type="entry name" value="Fic-like"/>
    <property type="match status" value="1"/>
</dbReference>
<dbReference type="InterPro" id="IPR003812">
    <property type="entry name" value="Fido"/>
</dbReference>
<comment type="function">
    <text evidence="1">Adenylyltransferase that mediates the addition of adenosine 5'-monophosphate (AMP) to specific residues of target proteins.</text>
</comment>
<comment type="subunit">
    <text evidence="1">Homodimer.</text>
</comment>
<accession>A0ABQ1GEQ6</accession>
<keyword evidence="1 3" id="KW-0808">Transferase</keyword>
<dbReference type="RefSeq" id="WP_188796058.1">
    <property type="nucleotide sequence ID" value="NZ_BMJA01000003.1"/>
</dbReference>
<dbReference type="GO" id="GO:0016740">
    <property type="term" value="F:transferase activity"/>
    <property type="evidence" value="ECO:0007669"/>
    <property type="project" value="UniProtKB-KW"/>
</dbReference>
<dbReference type="InterPro" id="IPR025758">
    <property type="entry name" value="Fic/DOC_N"/>
</dbReference>